<evidence type="ECO:0000256" key="4">
    <source>
        <dbReference type="ARBA" id="ARBA00023088"/>
    </source>
</evidence>
<dbReference type="Gene3D" id="2.60.40.3930">
    <property type="match status" value="7"/>
</dbReference>
<dbReference type="InterPro" id="IPR019931">
    <property type="entry name" value="LPXTG_anchor"/>
</dbReference>
<keyword evidence="1" id="KW-0134">Cell wall</keyword>
<keyword evidence="4" id="KW-0572">Peptidoglycan-anchor</keyword>
<keyword evidence="5" id="KW-1133">Transmembrane helix</keyword>
<organism evidence="8">
    <name type="scientific">Jonesiaceae bacterium BS-20</name>
    <dbReference type="NCBI Taxonomy" id="3120821"/>
    <lineage>
        <taxon>Bacteria</taxon>
        <taxon>Bacillati</taxon>
        <taxon>Actinomycetota</taxon>
        <taxon>Actinomycetes</taxon>
        <taxon>Micrococcales</taxon>
        <taxon>Jonesiaceae</taxon>
    </lineage>
</organism>
<reference evidence="8" key="1">
    <citation type="submission" date="2024-02" db="EMBL/GenBank/DDBJ databases">
        <title>Tomenella chthoni gen. nov. sp. nov., a member of the family Jonesiaceae isolated from bat guano.</title>
        <authorList>
            <person name="Miller S.L."/>
            <person name="King J."/>
            <person name="Sankaranarayanan K."/>
            <person name="Lawson P.A."/>
        </authorList>
    </citation>
    <scope>NUCLEOTIDE SEQUENCE</scope>
    <source>
        <strain evidence="8">BS-20</strain>
    </source>
</reference>
<dbReference type="NCBIfam" id="NF033903">
    <property type="entry name" value="VaFE_rpt"/>
    <property type="match status" value="7"/>
</dbReference>
<dbReference type="GO" id="GO:0005975">
    <property type="term" value="P:carbohydrate metabolic process"/>
    <property type="evidence" value="ECO:0007669"/>
    <property type="project" value="UniProtKB-ARBA"/>
</dbReference>
<evidence type="ECO:0000256" key="3">
    <source>
        <dbReference type="ARBA" id="ARBA00022729"/>
    </source>
</evidence>
<feature type="domain" description="Gram-positive cocci surface proteins LPxTG" evidence="7">
    <location>
        <begin position="1138"/>
        <end position="1173"/>
    </location>
</feature>
<dbReference type="InterPro" id="IPR008964">
    <property type="entry name" value="Invasin/intimin_cell_adhesion"/>
</dbReference>
<dbReference type="PROSITE" id="PS50847">
    <property type="entry name" value="GRAM_POS_ANCHORING"/>
    <property type="match status" value="1"/>
</dbReference>
<dbReference type="InterPro" id="IPR041100">
    <property type="entry name" value="TQ"/>
</dbReference>
<evidence type="ECO:0000256" key="6">
    <source>
        <dbReference type="SAM" id="SignalP"/>
    </source>
</evidence>
<sequence length="1173" mass="125137">MRKRLNRLIAVISAAFVSAAGIGISALPAQAADGPNGEVRGFLWPGGNGIPNWEGTYRMPDTGEEAWCASVWQPEPKYGTQWSSPTLLKNNQGGDLTPDKMQELAYIISYASDLVLGEVGHNADTHAAAVSVIVHHWTNAKGIAFYDPNMALTHFDLGRDPVGTGQDPRQVRPVYDKLIADAAQYRGEWAITLTSDISEVKIGETATVTGALKRASDSRAISNHAVDLSVTGGTLSSTRVTTNAQGEFSAIVTVTDAEATVTASRISPATTVQMKEPLKWSGNKPQNMILVSKNKVSASVDFTGTSIELGTSATDQADGDKILHWNGGTIVDVVSYKGLEPGQEYTVTGELMDKATAQGTGITGSKTFTPTTADGTVEVTFTVPAGHDGKTLVVFEKLYDAEGEFVASHEDIEDEDQTVVVEEAPTLGTSATDQADGDKILHWNGGTIVDVVAYTNLDVGKEYTVKGELMDKATGEGTGILGETIFTPEERDGTVNVEFTVPAGFAGDTLVVFEKLYDVNGKIVATHEDIEDEDQTVVVEEAPTLGTSAYDQSDEDKFIAWDGGVVIDQVRYTNLDVGKEYTVKGELMDKATGEGTGILGETIFTPEERDGTVNVEFTVPAGFAGDTLVVFEKLYDVNGKIVATHEDIEDEDQTVVVEDAPTLGTKATDQADGDKFLHWTGGTITDQVTYTGLIIGDEYTVTGELMDKATGEGTGILGETTFTAEERDGTIAVEFIVPEGFAGDTLVVFEKLYNVDGKIVASHEDIEDEDQTVVVEDAPTLGTSATDQADGDKIIPWDGGVVIDQVRYTNLDVGTEYTVKGELMDKETGEGTGVFGETTFTAEERDGTIAVEFVIPEGFAGDTLVVFEKLYDVNGKIVATHEDIEDEDQTVVVEDAPTLGTKATDQADGDKFLHWTGGTITDQVTYTGLIIGDEYTVTGELMDKATGEGTGILGETTFTAEERDGTIAVEFIVPEGFAGDTLVVFEKLYNVDGKIVASHEDIEDEEQTVKVNEQPTLKTKASDQADGDKVIAWNGGTVVDHVTYTGLTIGQKYTVTGELMDKATGKGTGIKGQTTFTAESVDGTVKVTFKVPKGYAGKTLVAFERLYDAGGVLQAVHEDINDKEQTVTVEKQPVGPDLAKTGADDALFYALGAATLLGLGGALQLTRNRRLKA</sequence>
<keyword evidence="5" id="KW-0472">Membrane</keyword>
<dbReference type="Pfam" id="PF18202">
    <property type="entry name" value="TQ"/>
    <property type="match status" value="7"/>
</dbReference>
<dbReference type="AlphaFoldDB" id="A0AAU7DT14"/>
<gene>
    <name evidence="8" type="ORF">V5R04_14010</name>
</gene>
<feature type="transmembrane region" description="Helical" evidence="5">
    <location>
        <begin position="1146"/>
        <end position="1165"/>
    </location>
</feature>
<evidence type="ECO:0000259" key="7">
    <source>
        <dbReference type="PROSITE" id="PS50847"/>
    </source>
</evidence>
<evidence type="ECO:0000313" key="8">
    <source>
        <dbReference type="EMBL" id="XBH21307.1"/>
    </source>
</evidence>
<name>A0AAU7DT14_9MICO</name>
<dbReference type="InterPro" id="IPR013783">
    <property type="entry name" value="Ig-like_fold"/>
</dbReference>
<dbReference type="SUPFAM" id="SSF49373">
    <property type="entry name" value="Invasin/intimin cell-adhesion fragments"/>
    <property type="match status" value="1"/>
</dbReference>
<feature type="signal peptide" evidence="6">
    <location>
        <begin position="1"/>
        <end position="31"/>
    </location>
</feature>
<feature type="chain" id="PRO_5043907713" evidence="6">
    <location>
        <begin position="32"/>
        <end position="1173"/>
    </location>
</feature>
<evidence type="ECO:0000256" key="2">
    <source>
        <dbReference type="ARBA" id="ARBA00022525"/>
    </source>
</evidence>
<keyword evidence="5" id="KW-0812">Transmembrane</keyword>
<dbReference type="Gene3D" id="2.60.40.10">
    <property type="entry name" value="Immunoglobulins"/>
    <property type="match status" value="1"/>
</dbReference>
<evidence type="ECO:0000256" key="5">
    <source>
        <dbReference type="SAM" id="Phobius"/>
    </source>
</evidence>
<proteinExistence type="predicted"/>
<dbReference type="EMBL" id="CP146203">
    <property type="protein sequence ID" value="XBH21307.1"/>
    <property type="molecule type" value="Genomic_DNA"/>
</dbReference>
<keyword evidence="2" id="KW-0964">Secreted</keyword>
<protein>
    <submittedName>
        <fullName evidence="8">VaFE repeat-containing surface-anchored protein</fullName>
    </submittedName>
</protein>
<accession>A0AAU7DT14</accession>
<keyword evidence="3 6" id="KW-0732">Signal</keyword>
<evidence type="ECO:0000256" key="1">
    <source>
        <dbReference type="ARBA" id="ARBA00022512"/>
    </source>
</evidence>